<comment type="caution">
    <text evidence="2">The sequence shown here is derived from an EMBL/GenBank/DDBJ whole genome shotgun (WGS) entry which is preliminary data.</text>
</comment>
<dbReference type="AlphaFoldDB" id="A0A2T0KCZ1"/>
<reference evidence="2 3" key="1">
    <citation type="submission" date="2018-03" db="EMBL/GenBank/DDBJ databases">
        <title>Genomic Encyclopedia of Archaeal and Bacterial Type Strains, Phase II (KMG-II): from individual species to whole genera.</title>
        <authorList>
            <person name="Goeker M."/>
        </authorList>
    </citation>
    <scope>NUCLEOTIDE SEQUENCE [LARGE SCALE GENOMIC DNA]</scope>
    <source>
        <strain evidence="2 3">DSM 43146</strain>
    </source>
</reference>
<evidence type="ECO:0000313" key="2">
    <source>
        <dbReference type="EMBL" id="PRX20796.1"/>
    </source>
</evidence>
<dbReference type="RefSeq" id="WP_170153922.1">
    <property type="nucleotide sequence ID" value="NZ_BOMO01000070.1"/>
</dbReference>
<evidence type="ECO:0000256" key="1">
    <source>
        <dbReference type="SAM" id="Phobius"/>
    </source>
</evidence>
<keyword evidence="1" id="KW-1133">Transmembrane helix</keyword>
<feature type="transmembrane region" description="Helical" evidence="1">
    <location>
        <begin position="50"/>
        <end position="72"/>
    </location>
</feature>
<keyword evidence="3" id="KW-1185">Reference proteome</keyword>
<keyword evidence="1" id="KW-0812">Transmembrane</keyword>
<proteinExistence type="predicted"/>
<protein>
    <submittedName>
        <fullName evidence="2">Uncharacterized protein</fullName>
    </submittedName>
</protein>
<accession>A0A2T0KCZ1</accession>
<sequence>MNDIELRDELAALLPKPGEPRMPEGALLRRRARLLAEIDRGLVSPVRRRWIFAPAAAVVAVTLGATLFAAPWDRGVAPPIIEVLPGDHDGAVVFLNRMAQAGAGGETERADGRYLYVRSRVAFTAFTGGEDGSGEPVRAELQEMHDREIWKPLFVGGNGLIREDGDSRQTGPARPVDLQPELPDDPGELLAKIYAESGNRGHSPDGQAFTVIGDLLAESLLSPETTAALYRAAARIPGVELVPDAVDAAGRHGVAVARTEQSRRREWIFDRATGQYLGERSYLVEDTEYGRAGMLMSTTAETTRAVVGKIGIRP</sequence>
<gene>
    <name evidence="2" type="ORF">CLV67_10773</name>
</gene>
<name>A0A2T0KCZ1_9ACTN</name>
<dbReference type="Proteomes" id="UP000239415">
    <property type="component" value="Unassembled WGS sequence"/>
</dbReference>
<evidence type="ECO:0000313" key="3">
    <source>
        <dbReference type="Proteomes" id="UP000239415"/>
    </source>
</evidence>
<dbReference type="EMBL" id="PVMZ01000007">
    <property type="protein sequence ID" value="PRX20796.1"/>
    <property type="molecule type" value="Genomic_DNA"/>
</dbReference>
<keyword evidence="1" id="KW-0472">Membrane</keyword>
<organism evidence="2 3">
    <name type="scientific">Actinoplanes italicus</name>
    <dbReference type="NCBI Taxonomy" id="113567"/>
    <lineage>
        <taxon>Bacteria</taxon>
        <taxon>Bacillati</taxon>
        <taxon>Actinomycetota</taxon>
        <taxon>Actinomycetes</taxon>
        <taxon>Micromonosporales</taxon>
        <taxon>Micromonosporaceae</taxon>
        <taxon>Actinoplanes</taxon>
    </lineage>
</organism>
<dbReference type="NCBIfam" id="NF038083">
    <property type="entry name" value="CU044_5270_fam"/>
    <property type="match status" value="1"/>
</dbReference>
<dbReference type="InterPro" id="IPR047789">
    <property type="entry name" value="CU044_5270-like"/>
</dbReference>